<evidence type="ECO:0000313" key="3">
    <source>
        <dbReference type="Proteomes" id="UP000401081"/>
    </source>
</evidence>
<name>A0A485CYU9_KLUCR</name>
<feature type="signal peptide" evidence="1">
    <location>
        <begin position="1"/>
        <end position="24"/>
    </location>
</feature>
<protein>
    <submittedName>
        <fullName evidence="2">Uncharacterized protein</fullName>
    </submittedName>
</protein>
<accession>A0A485CYU9</accession>
<feature type="chain" id="PRO_5019803166" evidence="1">
    <location>
        <begin position="25"/>
        <end position="100"/>
    </location>
</feature>
<proteinExistence type="predicted"/>
<reference evidence="2 3" key="1">
    <citation type="submission" date="2019-03" db="EMBL/GenBank/DDBJ databases">
        <authorList>
            <consortium name="Pathogen Informatics"/>
        </authorList>
    </citation>
    <scope>NUCLEOTIDE SEQUENCE [LARGE SCALE GENOMIC DNA]</scope>
    <source>
        <strain evidence="2 3">NCTC12993</strain>
    </source>
</reference>
<dbReference type="EMBL" id="CAADJD010000031">
    <property type="protein sequence ID" value="VFS89495.1"/>
    <property type="molecule type" value="Genomic_DNA"/>
</dbReference>
<organism evidence="2 3">
    <name type="scientific">Kluyvera cryocrescens</name>
    <name type="common">Kluyvera citrophila</name>
    <dbReference type="NCBI Taxonomy" id="580"/>
    <lineage>
        <taxon>Bacteria</taxon>
        <taxon>Pseudomonadati</taxon>
        <taxon>Pseudomonadota</taxon>
        <taxon>Gammaproteobacteria</taxon>
        <taxon>Enterobacterales</taxon>
        <taxon>Enterobacteriaceae</taxon>
        <taxon>Kluyvera</taxon>
    </lineage>
</organism>
<keyword evidence="3" id="KW-1185">Reference proteome</keyword>
<gene>
    <name evidence="2" type="ORF">NCTC12993_07295</name>
</gene>
<dbReference type="Proteomes" id="UP000401081">
    <property type="component" value="Unassembled WGS sequence"/>
</dbReference>
<evidence type="ECO:0000313" key="2">
    <source>
        <dbReference type="EMBL" id="VFS89495.1"/>
    </source>
</evidence>
<sequence>MNSALPRLALLLMTAFTFSLDAQAADGHRIKQRADAVLTLMSFMIVPDITASDLNIGSGSDDKSELAITQFGGGATMGESFPAVSRRGVGLQPIRPAVRH</sequence>
<keyword evidence="1" id="KW-0732">Signal</keyword>
<evidence type="ECO:0000256" key="1">
    <source>
        <dbReference type="SAM" id="SignalP"/>
    </source>
</evidence>
<dbReference type="AlphaFoldDB" id="A0A485CYU9"/>